<dbReference type="FunFam" id="3.30.160.60:FF:000557">
    <property type="entry name" value="zinc finger and SCAN domain-containing protein 29"/>
    <property type="match status" value="1"/>
</dbReference>
<protein>
    <recommendedName>
        <fullName evidence="13">C2H2-type domain-containing protein</fullName>
    </recommendedName>
</protein>
<proteinExistence type="inferred from homology"/>
<dbReference type="InterPro" id="IPR036051">
    <property type="entry name" value="KRAB_dom_sf"/>
</dbReference>
<evidence type="ECO:0000256" key="12">
    <source>
        <dbReference type="PROSITE-ProRule" id="PRU00042"/>
    </source>
</evidence>
<evidence type="ECO:0000256" key="8">
    <source>
        <dbReference type="ARBA" id="ARBA00023015"/>
    </source>
</evidence>
<keyword evidence="6 12" id="KW-0863">Zinc-finger</keyword>
<organism evidence="14 15">
    <name type="scientific">Engystomops pustulosus</name>
    <name type="common">Tungara frog</name>
    <name type="synonym">Physalaemus pustulosus</name>
    <dbReference type="NCBI Taxonomy" id="76066"/>
    <lineage>
        <taxon>Eukaryota</taxon>
        <taxon>Metazoa</taxon>
        <taxon>Chordata</taxon>
        <taxon>Craniata</taxon>
        <taxon>Vertebrata</taxon>
        <taxon>Euteleostomi</taxon>
        <taxon>Amphibia</taxon>
        <taxon>Batrachia</taxon>
        <taxon>Anura</taxon>
        <taxon>Neobatrachia</taxon>
        <taxon>Hyloidea</taxon>
        <taxon>Leptodactylidae</taxon>
        <taxon>Leiuperinae</taxon>
        <taxon>Engystomops</taxon>
    </lineage>
</organism>
<keyword evidence="5" id="KW-0677">Repeat</keyword>
<dbReference type="PANTHER" id="PTHR24399:SF76">
    <property type="entry name" value="GASTRULA ZINC FINGER PROTEIN XLCGF46.1 ISOFORM X1"/>
    <property type="match status" value="1"/>
</dbReference>
<evidence type="ECO:0000256" key="11">
    <source>
        <dbReference type="ARBA" id="ARBA00023242"/>
    </source>
</evidence>
<comment type="subcellular location">
    <subcellularLocation>
        <location evidence="2">Nucleus</location>
    </subcellularLocation>
</comment>
<feature type="domain" description="C2H2-type" evidence="13">
    <location>
        <begin position="305"/>
        <end position="332"/>
    </location>
</feature>
<keyword evidence="4" id="KW-0479">Metal-binding</keyword>
<keyword evidence="8" id="KW-0805">Transcription regulation</keyword>
<dbReference type="SUPFAM" id="SSF57667">
    <property type="entry name" value="beta-beta-alpha zinc fingers"/>
    <property type="match status" value="5"/>
</dbReference>
<comment type="caution">
    <text evidence="14">The sequence shown here is derived from an EMBL/GenBank/DDBJ whole genome shotgun (WGS) entry which is preliminary data.</text>
</comment>
<evidence type="ECO:0000256" key="9">
    <source>
        <dbReference type="ARBA" id="ARBA00023125"/>
    </source>
</evidence>
<dbReference type="SMART" id="SM00355">
    <property type="entry name" value="ZnF_C2H2"/>
    <property type="match status" value="9"/>
</dbReference>
<evidence type="ECO:0000313" key="14">
    <source>
        <dbReference type="EMBL" id="KAG8546135.1"/>
    </source>
</evidence>
<keyword evidence="11" id="KW-0539">Nucleus</keyword>
<evidence type="ECO:0000256" key="1">
    <source>
        <dbReference type="ARBA" id="ARBA00003767"/>
    </source>
</evidence>
<evidence type="ECO:0000256" key="6">
    <source>
        <dbReference type="ARBA" id="ARBA00022771"/>
    </source>
</evidence>
<feature type="domain" description="C2H2-type" evidence="13">
    <location>
        <begin position="277"/>
        <end position="304"/>
    </location>
</feature>
<feature type="domain" description="C2H2-type" evidence="13">
    <location>
        <begin position="221"/>
        <end position="248"/>
    </location>
</feature>
<dbReference type="GO" id="GO:0008270">
    <property type="term" value="F:zinc ion binding"/>
    <property type="evidence" value="ECO:0007669"/>
    <property type="project" value="UniProtKB-KW"/>
</dbReference>
<evidence type="ECO:0000256" key="10">
    <source>
        <dbReference type="ARBA" id="ARBA00023163"/>
    </source>
</evidence>
<gene>
    <name evidence="14" type="ORF">GDO81_019716</name>
</gene>
<accession>A0AAV6ZFN8</accession>
<dbReference type="Proteomes" id="UP000824782">
    <property type="component" value="Unassembled WGS sequence"/>
</dbReference>
<evidence type="ECO:0000256" key="4">
    <source>
        <dbReference type="ARBA" id="ARBA00022723"/>
    </source>
</evidence>
<dbReference type="InterPro" id="IPR036236">
    <property type="entry name" value="Znf_C2H2_sf"/>
</dbReference>
<dbReference type="GO" id="GO:0005654">
    <property type="term" value="C:nucleoplasm"/>
    <property type="evidence" value="ECO:0007669"/>
    <property type="project" value="TreeGrafter"/>
</dbReference>
<feature type="domain" description="C2H2-type" evidence="13">
    <location>
        <begin position="333"/>
        <end position="360"/>
    </location>
</feature>
<dbReference type="InterPro" id="IPR013087">
    <property type="entry name" value="Znf_C2H2_type"/>
</dbReference>
<feature type="domain" description="C2H2-type" evidence="13">
    <location>
        <begin position="193"/>
        <end position="220"/>
    </location>
</feature>
<dbReference type="Pfam" id="PF00096">
    <property type="entry name" value="zf-C2H2"/>
    <property type="match status" value="9"/>
</dbReference>
<keyword evidence="9" id="KW-0238">DNA-binding</keyword>
<evidence type="ECO:0000313" key="15">
    <source>
        <dbReference type="Proteomes" id="UP000824782"/>
    </source>
</evidence>
<evidence type="ECO:0000256" key="7">
    <source>
        <dbReference type="ARBA" id="ARBA00022833"/>
    </source>
</evidence>
<dbReference type="FunFam" id="3.30.160.60:FF:000710">
    <property type="entry name" value="Zinc finger protein 768"/>
    <property type="match status" value="2"/>
</dbReference>
<comment type="function">
    <text evidence="1">May be involved in transcriptional regulation.</text>
</comment>
<keyword evidence="7" id="KW-0862">Zinc</keyword>
<dbReference type="GO" id="GO:0001227">
    <property type="term" value="F:DNA-binding transcription repressor activity, RNA polymerase II-specific"/>
    <property type="evidence" value="ECO:0007669"/>
    <property type="project" value="TreeGrafter"/>
</dbReference>
<sequence>MVVKKVPEEGAGWRRNQDPITLSSPHSLIHERNQEILDLTNKITALLTGEVPIRCQDVSIYFSLEEWDYIEEHKDVYEDIVIESHNTIIYTDESIKEETPEPSPSPLCANYCPEGTPNSSQDHQVTDLSDVKVEHMTEDEGTCAGAQGEESLIDGGTDHERKYESILEDVRVESDRSPVVRKKRVRKKEGSVYPCSECGKFFTRKSVLSLHKRIHTDERPYACAHCGKRFRWKTDLTVHERIHSGVKPYVCCECGKCLTRKSYLIEHMRSHTGEQPFSCSECGKCLKRKSLLLKHLRTHTGEKPFACKECGKCFSARSEVVTHRVIHTGEKPFSCLECGKCFTQRSGLIMHRRTHTGEKPYVCSECGKSFTRKFFLVEHLKTHTGEKPHSCTECGKCFSQKSDLVNHNLIHTGEKPFSCSECGKCYNHRSTLSQHKKRKHFNVQTVANILSPQTWGHNYECQ</sequence>
<feature type="domain" description="C2H2-type" evidence="13">
    <location>
        <begin position="249"/>
        <end position="276"/>
    </location>
</feature>
<dbReference type="GO" id="GO:0002682">
    <property type="term" value="P:regulation of immune system process"/>
    <property type="evidence" value="ECO:0007669"/>
    <property type="project" value="TreeGrafter"/>
</dbReference>
<dbReference type="PROSITE" id="PS50157">
    <property type="entry name" value="ZINC_FINGER_C2H2_2"/>
    <property type="match status" value="9"/>
</dbReference>
<reference evidence="14" key="1">
    <citation type="thesis" date="2020" institute="ProQuest LLC" country="789 East Eisenhower Parkway, Ann Arbor, MI, USA">
        <title>Comparative Genomics and Chromosome Evolution.</title>
        <authorList>
            <person name="Mudd A.B."/>
        </authorList>
    </citation>
    <scope>NUCLEOTIDE SEQUENCE</scope>
    <source>
        <strain evidence="14">237g6f4</strain>
        <tissue evidence="14">Blood</tissue>
    </source>
</reference>
<dbReference type="PANTHER" id="PTHR24399">
    <property type="entry name" value="ZINC FINGER AND BTB DOMAIN-CONTAINING"/>
    <property type="match status" value="1"/>
</dbReference>
<evidence type="ECO:0000256" key="5">
    <source>
        <dbReference type="ARBA" id="ARBA00022737"/>
    </source>
</evidence>
<dbReference type="PROSITE" id="PS00028">
    <property type="entry name" value="ZINC_FINGER_C2H2_1"/>
    <property type="match status" value="9"/>
</dbReference>
<dbReference type="FunFam" id="3.30.160.60:FF:000759">
    <property type="entry name" value="zinc finger protein 16"/>
    <property type="match status" value="1"/>
</dbReference>
<keyword evidence="15" id="KW-1185">Reference proteome</keyword>
<dbReference type="Gene3D" id="3.30.160.60">
    <property type="entry name" value="Classic Zinc Finger"/>
    <property type="match status" value="9"/>
</dbReference>
<name>A0AAV6ZFN8_ENGPU</name>
<evidence type="ECO:0000256" key="3">
    <source>
        <dbReference type="ARBA" id="ARBA00006991"/>
    </source>
</evidence>
<dbReference type="SUPFAM" id="SSF109640">
    <property type="entry name" value="KRAB domain (Kruppel-associated box)"/>
    <property type="match status" value="1"/>
</dbReference>
<keyword evidence="10" id="KW-0804">Transcription</keyword>
<comment type="similarity">
    <text evidence="3">Belongs to the krueppel C2H2-type zinc-finger protein family.</text>
</comment>
<dbReference type="GO" id="GO:0001817">
    <property type="term" value="P:regulation of cytokine production"/>
    <property type="evidence" value="ECO:0007669"/>
    <property type="project" value="TreeGrafter"/>
</dbReference>
<evidence type="ECO:0000256" key="2">
    <source>
        <dbReference type="ARBA" id="ARBA00004123"/>
    </source>
</evidence>
<evidence type="ECO:0000259" key="13">
    <source>
        <dbReference type="PROSITE" id="PS50157"/>
    </source>
</evidence>
<dbReference type="EMBL" id="WNYA01001234">
    <property type="protein sequence ID" value="KAG8546135.1"/>
    <property type="molecule type" value="Genomic_DNA"/>
</dbReference>
<dbReference type="AlphaFoldDB" id="A0AAV6ZFN8"/>
<feature type="domain" description="C2H2-type" evidence="13">
    <location>
        <begin position="417"/>
        <end position="445"/>
    </location>
</feature>
<dbReference type="GO" id="GO:0000978">
    <property type="term" value="F:RNA polymerase II cis-regulatory region sequence-specific DNA binding"/>
    <property type="evidence" value="ECO:0007669"/>
    <property type="project" value="TreeGrafter"/>
</dbReference>
<dbReference type="FunFam" id="3.30.160.60:FF:000812">
    <property type="entry name" value="zinc finger protein 23 isoform X2"/>
    <property type="match status" value="1"/>
</dbReference>
<dbReference type="FunFam" id="3.30.160.60:FF:000478">
    <property type="entry name" value="Zinc finger protein 133"/>
    <property type="match status" value="2"/>
</dbReference>
<feature type="domain" description="C2H2-type" evidence="13">
    <location>
        <begin position="389"/>
        <end position="416"/>
    </location>
</feature>
<dbReference type="FunFam" id="3.30.160.60:FF:000624">
    <property type="entry name" value="zinc finger protein 697"/>
    <property type="match status" value="1"/>
</dbReference>
<feature type="domain" description="C2H2-type" evidence="13">
    <location>
        <begin position="361"/>
        <end position="388"/>
    </location>
</feature>
<dbReference type="FunFam" id="3.30.160.60:FF:002343">
    <property type="entry name" value="Zinc finger protein 33A"/>
    <property type="match status" value="1"/>
</dbReference>